<accession>A0AAV3S727</accession>
<comment type="caution">
    <text evidence="12">The sequence shown here is derived from an EMBL/GenBank/DDBJ whole genome shotgun (WGS) entry which is preliminary data.</text>
</comment>
<dbReference type="GO" id="GO:0015420">
    <property type="term" value="F:ABC-type vitamin B12 transporter activity"/>
    <property type="evidence" value="ECO:0007669"/>
    <property type="project" value="UniProtKB-EC"/>
</dbReference>
<dbReference type="PROSITE" id="PS50893">
    <property type="entry name" value="ABC_TRANSPORTER_2"/>
    <property type="match status" value="1"/>
</dbReference>
<keyword evidence="2" id="KW-0547">Nucleotide-binding</keyword>
<dbReference type="PROSITE" id="PS00211">
    <property type="entry name" value="ABC_TRANSPORTER_1"/>
    <property type="match status" value="1"/>
</dbReference>
<dbReference type="GO" id="GO:0016887">
    <property type="term" value="F:ATP hydrolysis activity"/>
    <property type="evidence" value="ECO:0007669"/>
    <property type="project" value="InterPro"/>
</dbReference>
<evidence type="ECO:0000256" key="9">
    <source>
        <dbReference type="ARBA" id="ARBA00073649"/>
    </source>
</evidence>
<comment type="function">
    <text evidence="6">Required for corrinoid utilization. Probably part of the ABC transporter complex BtuCDF involved in cobalamin (vitamin B12) import. Probably responsible for energy coupling to the transport system.</text>
</comment>
<sequence length="386" mass="39900">MDANDLSVSLGGTDILDGVSLTVESGELVGLVGPNGAGKTTLLRTLAGYLTPDAGTVRIDGDDIHALASKAASRRVAVVPQSSSFSFDFAVRDVVAMGRHPYRSRVRPADDADGATHVEAALERCELTNLADRPVTAISGGERRRVLLARALAQDTPVTLLDEPTAGLDVNHQIRTLDLVRGLINEGRRAVAAIHDLALAARYCDRLVVISDGRVHAAGPPGEVVTRATLRDAFDATAAIGTDPVTGTPAVTPLTHADDADAHTHVLGAGDAAVGLLEPLAEAGYHVTVGPVVAGSMDHEAARRLDCHAVTTPPFGPVDDDAREQAAGYCRDADVVIVPTDARDAGVNERLAATADETVVVEEVESAAIRAAVTDALGGATVTSPD</sequence>
<dbReference type="SMART" id="SM00382">
    <property type="entry name" value="AAA"/>
    <property type="match status" value="1"/>
</dbReference>
<dbReference type="GO" id="GO:0005524">
    <property type="term" value="F:ATP binding"/>
    <property type="evidence" value="ECO:0007669"/>
    <property type="project" value="UniProtKB-KW"/>
</dbReference>
<dbReference type="Pfam" id="PF00005">
    <property type="entry name" value="ABC_tran"/>
    <property type="match status" value="1"/>
</dbReference>
<evidence type="ECO:0000256" key="8">
    <source>
        <dbReference type="ARBA" id="ARBA00066387"/>
    </source>
</evidence>
<dbReference type="InterPro" id="IPR027417">
    <property type="entry name" value="P-loop_NTPase"/>
</dbReference>
<reference evidence="12 13" key="1">
    <citation type="journal article" date="2019" name="Int. J. Syst. Evol. Microbiol.">
        <title>The Global Catalogue of Microorganisms (GCM) 10K type strain sequencing project: providing services to taxonomists for standard genome sequencing and annotation.</title>
        <authorList>
            <consortium name="The Broad Institute Genomics Platform"/>
            <consortium name="The Broad Institute Genome Sequencing Center for Infectious Disease"/>
            <person name="Wu L."/>
            <person name="Ma J."/>
        </authorList>
    </citation>
    <scope>NUCLEOTIDE SEQUENCE [LARGE SCALE GENOMIC DNA]</scope>
    <source>
        <strain evidence="12 13">JCM 16330</strain>
    </source>
</reference>
<evidence type="ECO:0000256" key="3">
    <source>
        <dbReference type="ARBA" id="ARBA00022840"/>
    </source>
</evidence>
<keyword evidence="13" id="KW-1185">Reference proteome</keyword>
<feature type="domain" description="ABC transporter" evidence="11">
    <location>
        <begin position="1"/>
        <end position="237"/>
    </location>
</feature>
<dbReference type="Gene3D" id="3.40.50.300">
    <property type="entry name" value="P-loop containing nucleotide triphosphate hydrolases"/>
    <property type="match status" value="1"/>
</dbReference>
<gene>
    <name evidence="12" type="ORF">GCM10009066_16010</name>
</gene>
<evidence type="ECO:0000256" key="1">
    <source>
        <dbReference type="ARBA" id="ARBA00022448"/>
    </source>
</evidence>
<dbReference type="RefSeq" id="WP_211311970.1">
    <property type="nucleotide sequence ID" value="NZ_BAAABL010000044.1"/>
</dbReference>
<dbReference type="InterPro" id="IPR003439">
    <property type="entry name" value="ABC_transporter-like_ATP-bd"/>
</dbReference>
<dbReference type="EMBL" id="BAAABL010000044">
    <property type="protein sequence ID" value="GAA0302729.1"/>
    <property type="molecule type" value="Genomic_DNA"/>
</dbReference>
<protein>
    <recommendedName>
        <fullName evidence="9">Cobalamin import ATP-binding protein BtuD</fullName>
        <ecNumber evidence="8">7.6.2.8</ecNumber>
    </recommendedName>
    <alternativeName>
        <fullName evidence="10">Vitamin B12-transporting ATPase</fullName>
    </alternativeName>
</protein>
<keyword evidence="3 12" id="KW-0067">ATP-binding</keyword>
<dbReference type="FunFam" id="3.40.50.300:FF:000134">
    <property type="entry name" value="Iron-enterobactin ABC transporter ATP-binding protein"/>
    <property type="match status" value="1"/>
</dbReference>
<evidence type="ECO:0000313" key="12">
    <source>
        <dbReference type="EMBL" id="GAA0302729.1"/>
    </source>
</evidence>
<evidence type="ECO:0000256" key="4">
    <source>
        <dbReference type="ARBA" id="ARBA00022967"/>
    </source>
</evidence>
<dbReference type="InterPro" id="IPR017871">
    <property type="entry name" value="ABC_transporter-like_CS"/>
</dbReference>
<dbReference type="PANTHER" id="PTHR42794:SF1">
    <property type="entry name" value="HEMIN IMPORT ATP-BINDING PROTEIN HMUV"/>
    <property type="match status" value="1"/>
</dbReference>
<keyword evidence="1" id="KW-0813">Transport</keyword>
<evidence type="ECO:0000256" key="7">
    <source>
        <dbReference type="ARBA" id="ARBA00064420"/>
    </source>
</evidence>
<organism evidence="12 13">
    <name type="scientific">Halarchaeum salinum</name>
    <dbReference type="NCBI Taxonomy" id="489912"/>
    <lineage>
        <taxon>Archaea</taxon>
        <taxon>Methanobacteriati</taxon>
        <taxon>Methanobacteriota</taxon>
        <taxon>Stenosarchaea group</taxon>
        <taxon>Halobacteria</taxon>
        <taxon>Halobacteriales</taxon>
        <taxon>Halobacteriaceae</taxon>
    </lineage>
</organism>
<evidence type="ECO:0000256" key="6">
    <source>
        <dbReference type="ARBA" id="ARBA00058960"/>
    </source>
</evidence>
<dbReference type="AlphaFoldDB" id="A0AAV3S727"/>
<evidence type="ECO:0000256" key="2">
    <source>
        <dbReference type="ARBA" id="ARBA00022741"/>
    </source>
</evidence>
<dbReference type="NCBIfam" id="NF010068">
    <property type="entry name" value="PRK13548.1"/>
    <property type="match status" value="1"/>
</dbReference>
<dbReference type="InterPro" id="IPR003593">
    <property type="entry name" value="AAA+_ATPase"/>
</dbReference>
<proteinExistence type="predicted"/>
<evidence type="ECO:0000256" key="10">
    <source>
        <dbReference type="ARBA" id="ARBA00077139"/>
    </source>
</evidence>
<dbReference type="CDD" id="cd03214">
    <property type="entry name" value="ABC_Iron-Siderophores_B12_Hemin"/>
    <property type="match status" value="1"/>
</dbReference>
<dbReference type="EC" id="7.6.2.8" evidence="8"/>
<dbReference type="PANTHER" id="PTHR42794">
    <property type="entry name" value="HEMIN IMPORT ATP-BINDING PROTEIN HMUV"/>
    <property type="match status" value="1"/>
</dbReference>
<name>A0AAV3S727_9EURY</name>
<comment type="subunit">
    <text evidence="7">The complex is composed of two ATP-binding proteins (BtuD), two transmembrane proteins (BtuC) and a solute-binding protein (BtuF).</text>
</comment>
<keyword evidence="4" id="KW-1278">Translocase</keyword>
<dbReference type="Proteomes" id="UP001500837">
    <property type="component" value="Unassembled WGS sequence"/>
</dbReference>
<comment type="catalytic activity">
    <reaction evidence="5">
        <text>an R-cob(III)alamin(out) + ATP + H2O = an R-cob(III)alamin(in) + ADP + phosphate + H(+)</text>
        <dbReference type="Rhea" id="RHEA:17873"/>
        <dbReference type="ChEBI" id="CHEBI:15377"/>
        <dbReference type="ChEBI" id="CHEBI:15378"/>
        <dbReference type="ChEBI" id="CHEBI:30616"/>
        <dbReference type="ChEBI" id="CHEBI:43474"/>
        <dbReference type="ChEBI" id="CHEBI:140785"/>
        <dbReference type="ChEBI" id="CHEBI:456216"/>
        <dbReference type="EC" id="7.6.2.8"/>
    </reaction>
</comment>
<evidence type="ECO:0000313" key="13">
    <source>
        <dbReference type="Proteomes" id="UP001500837"/>
    </source>
</evidence>
<evidence type="ECO:0000259" key="11">
    <source>
        <dbReference type="PROSITE" id="PS50893"/>
    </source>
</evidence>
<evidence type="ECO:0000256" key="5">
    <source>
        <dbReference type="ARBA" id="ARBA00050590"/>
    </source>
</evidence>
<dbReference type="SUPFAM" id="SSF52540">
    <property type="entry name" value="P-loop containing nucleoside triphosphate hydrolases"/>
    <property type="match status" value="1"/>
</dbReference>